<feature type="compositionally biased region" description="Low complexity" evidence="4">
    <location>
        <begin position="506"/>
        <end position="520"/>
    </location>
</feature>
<dbReference type="EMBL" id="CP017625">
    <property type="protein sequence ID" value="AOW28776.1"/>
    <property type="molecule type" value="Genomic_DNA"/>
</dbReference>
<dbReference type="eggNOG" id="KOG3630">
    <property type="taxonomic scope" value="Eukaryota"/>
</dbReference>
<proteinExistence type="predicted"/>
<dbReference type="GO" id="GO:0034398">
    <property type="term" value="P:telomere tethering at nuclear periphery"/>
    <property type="evidence" value="ECO:0000318"/>
    <property type="project" value="GO_Central"/>
</dbReference>
<dbReference type="InParanoid" id="A0A1D8PKV6"/>
<sequence>MSIEEEISEDLGFKLDIKDNGIPLFEPLDLQNLATKHLKLLAIHDDLMVASNSKCIKVVSLKDLDDITTIEGEFSITQLHFVGNELFVLDDSKIKSLTVEQLKNKDYSFRTIREGFVDILPSPSGILALNTNNELYLNADKVASNVSAFCWTSSSYIYASKDKPYHINNKKIKVKDVDELCIVEMFAINEKYLFVAYDTVDAELDYHDVKSYILEETDNDYTALEADIAPAFGSVARAVTYYHAQLSDWYKSNKFVLLTSSLAIDLGILDTTKGQTPKIIAQSEDINRAQFPIDDESGDDCSPVGFGVSLNELTSKVLEPCPGADEVTGVLPRIYTLLHTGNLISWWVFHKSAILKKELSLENAIKASSTQTKEVSNEPAQTKSNPFGNTPSSVFSAPASKSAFGQTGFGGSEASSGFGTTGLGQKPEATSAFGTTGLGQKVESKSGSGNSAVIQNPQATSAFGTTGFGQKPQATSAFGTTGFGQKAQTNSAFGSSGFAQKPQASSAFAQSSGSPFSGFAKSGSTSSGFAKLGSGGPSIFGDKTSSPVSTPLADESKESEEESEISLPEESDYSDEEELATDDANTSKDLEEVEGENVTETQEEKVETEIPPPTDPKPVQFSFFSGFTRISKPSSNEIKNKIINIIESTEGNLQVMDANRNQLGDFIGQHEKIDKGIDSLKFAEARVPLRDTTETLKRELLELTNLSTKIQKCFGEKVKLDRLYSQLALAADQNSANKDVLKSRPLDFKNDLMQTKLREKLNNVRSLEKKVLALLMPIKAKNSMDDQTIDNIERIVFQINEQILDHSVGIDDLATQMGELDIEGDKKVDVLSNCSKLKLRQKLRQKSIMF</sequence>
<dbReference type="GO" id="GO:0000973">
    <property type="term" value="P:post-transcriptional tethering of RNA polymerase II gene DNA at nuclear periphery"/>
    <property type="evidence" value="ECO:0000318"/>
    <property type="project" value="GO_Central"/>
</dbReference>
<evidence type="ECO:0000256" key="4">
    <source>
        <dbReference type="SAM" id="MobiDB-lite"/>
    </source>
</evidence>
<dbReference type="VEuPathDB" id="FungiDB:C3_07780C_A"/>
<reference evidence="7 8" key="2">
    <citation type="journal article" date="2007" name="Genome Biol.">
        <title>Assembly of the Candida albicans genome into sixteen supercontigs aligned on the eight chromosomes.</title>
        <authorList>
            <person name="van het Hoog M."/>
            <person name="Rast T.J."/>
            <person name="Martchenko M."/>
            <person name="Grindle S."/>
            <person name="Dignard D."/>
            <person name="Hogues H."/>
            <person name="Cuomo C."/>
            <person name="Berriman M."/>
            <person name="Scherer S."/>
            <person name="Magee B.B."/>
            <person name="Whiteway M."/>
            <person name="Chibana H."/>
            <person name="Nantel A."/>
            <person name="Magee P.T."/>
        </authorList>
    </citation>
    <scope>GENOME REANNOTATION</scope>
    <source>
        <strain evidence="8">SC5314 / ATCC MYA-2876</strain>
    </source>
</reference>
<dbReference type="InterPro" id="IPR015943">
    <property type="entry name" value="WD40/YVTN_repeat-like_dom_sf"/>
</dbReference>
<dbReference type="InterPro" id="IPR039462">
    <property type="entry name" value="Nup159/Nup146_N"/>
</dbReference>
<evidence type="ECO:0000256" key="2">
    <source>
        <dbReference type="ARBA" id="ARBA00022448"/>
    </source>
</evidence>
<dbReference type="GeneID" id="3647458"/>
<dbReference type="CGD" id="CAL0000199263">
    <property type="gene designation" value="NUP159"/>
</dbReference>
<reference evidence="7 8" key="3">
    <citation type="journal article" date="2013" name="Genome Biol.">
        <title>Assembly of a phased diploid Candida albicans genome facilitates allele-specific measurements and provides a simple model for repeat and indel structure.</title>
        <authorList>
            <person name="Muzzey D."/>
            <person name="Schwartz K."/>
            <person name="Weissman J.S."/>
            <person name="Sherlock G."/>
        </authorList>
    </citation>
    <scope>NUCLEOTIDE SEQUENCE [LARGE SCALE GENOMIC DNA]</scope>
    <source>
        <strain evidence="8">SC5314 / ATCC MYA-2876</strain>
    </source>
</reference>
<dbReference type="GO" id="GO:0006405">
    <property type="term" value="P:RNA export from nucleus"/>
    <property type="evidence" value="ECO:0000318"/>
    <property type="project" value="GO_Central"/>
</dbReference>
<comment type="subcellular location">
    <subcellularLocation>
        <location evidence="1">Nucleus</location>
    </subcellularLocation>
</comment>
<dbReference type="GO" id="GO:0003723">
    <property type="term" value="F:RNA binding"/>
    <property type="evidence" value="ECO:0000318"/>
    <property type="project" value="GO_Central"/>
</dbReference>
<accession>A0A1D8PKV6</accession>
<gene>
    <name evidence="6 7" type="primary">NUP159</name>
    <name evidence="7" type="ordered locus">CAALFM_C307780CA</name>
    <name evidence="6" type="ordered locus">orf19.6171</name>
</gene>
<keyword evidence="8" id="KW-1185">Reference proteome</keyword>
<dbReference type="Gene3D" id="2.130.10.10">
    <property type="entry name" value="YVTN repeat-like/Quinoprotein amine dehydrogenase"/>
    <property type="match status" value="1"/>
</dbReference>
<reference evidence="7 8" key="1">
    <citation type="journal article" date="2004" name="Proc. Natl. Acad. Sci. U.S.A.">
        <title>The diploid genome sequence of Candida albicans.</title>
        <authorList>
            <person name="Jones T."/>
            <person name="Federspiel N.A."/>
            <person name="Chibana H."/>
            <person name="Dungan J."/>
            <person name="Kalman S."/>
            <person name="Magee B.B."/>
            <person name="Newport G."/>
            <person name="Thorstenson Y.R."/>
            <person name="Agabian N."/>
            <person name="Magee P.T."/>
            <person name="Davis R.W."/>
            <person name="Scherer S."/>
        </authorList>
    </citation>
    <scope>NUCLEOTIDE SEQUENCE [LARGE SCALE GENOMIC DNA]</scope>
    <source>
        <strain evidence="8">SC5314 / ATCC MYA-2876</strain>
    </source>
</reference>
<dbReference type="AlphaFoldDB" id="A0A1D8PKV6"/>
<dbReference type="OrthoDB" id="248320at2759"/>
<evidence type="ECO:0000313" key="6">
    <source>
        <dbReference type="CGD" id="CAL0000199263"/>
    </source>
</evidence>
<evidence type="ECO:0000256" key="3">
    <source>
        <dbReference type="ARBA" id="ARBA00023242"/>
    </source>
</evidence>
<dbReference type="OMA" id="VEMFAIN"/>
<dbReference type="GO" id="GO:0044614">
    <property type="term" value="C:nuclear pore cytoplasmic filaments"/>
    <property type="evidence" value="ECO:0000318"/>
    <property type="project" value="GO_Central"/>
</dbReference>
<name>A0A1D8PKV6_CANAL</name>
<keyword evidence="2" id="KW-0813">Transport</keyword>
<feature type="domain" description="Nucleoporin Nup159/Nup146 N-terminal" evidence="5">
    <location>
        <begin position="75"/>
        <end position="343"/>
    </location>
</feature>
<dbReference type="SMR" id="A0A1D8PKV6"/>
<dbReference type="Pfam" id="PF16755">
    <property type="entry name" value="Beta-prop_NUP159_NUP214"/>
    <property type="match status" value="1"/>
</dbReference>
<dbReference type="RefSeq" id="XP_710928.1">
    <property type="nucleotide sequence ID" value="XM_705836.1"/>
</dbReference>
<evidence type="ECO:0000259" key="5">
    <source>
        <dbReference type="Pfam" id="PF16755"/>
    </source>
</evidence>
<feature type="region of interest" description="Disordered" evidence="4">
    <location>
        <begin position="506"/>
        <end position="619"/>
    </location>
</feature>
<organism evidence="7 8">
    <name type="scientific">Candida albicans (strain SC5314 / ATCC MYA-2876)</name>
    <name type="common">Yeast</name>
    <dbReference type="NCBI Taxonomy" id="237561"/>
    <lineage>
        <taxon>Eukaryota</taxon>
        <taxon>Fungi</taxon>
        <taxon>Dikarya</taxon>
        <taxon>Ascomycota</taxon>
        <taxon>Saccharomycotina</taxon>
        <taxon>Pichiomycetes</taxon>
        <taxon>Debaryomycetaceae</taxon>
        <taxon>Candida/Lodderomyces clade</taxon>
        <taxon>Candida</taxon>
    </lineage>
</organism>
<dbReference type="GO" id="GO:0017056">
    <property type="term" value="F:structural constituent of nuclear pore"/>
    <property type="evidence" value="ECO:0000318"/>
    <property type="project" value="GO_Central"/>
</dbReference>
<feature type="compositionally biased region" description="Acidic residues" evidence="4">
    <location>
        <begin position="557"/>
        <end position="581"/>
    </location>
</feature>
<evidence type="ECO:0000313" key="8">
    <source>
        <dbReference type="Proteomes" id="UP000000559"/>
    </source>
</evidence>
<evidence type="ECO:0000313" key="7">
    <source>
        <dbReference type="EMBL" id="AOW28776.1"/>
    </source>
</evidence>
<dbReference type="GO" id="GO:0006606">
    <property type="term" value="P:protein import into nucleus"/>
    <property type="evidence" value="ECO:0000318"/>
    <property type="project" value="GO_Central"/>
</dbReference>
<keyword evidence="3" id="KW-0539">Nucleus</keyword>
<dbReference type="GO" id="GO:0008139">
    <property type="term" value="F:nuclear localization sequence binding"/>
    <property type="evidence" value="ECO:0000318"/>
    <property type="project" value="GO_Central"/>
</dbReference>
<dbReference type="STRING" id="237561.A0A1D8PKV6"/>
<protein>
    <submittedName>
        <fullName evidence="7">FG-nucleoporin</fullName>
    </submittedName>
</protein>
<evidence type="ECO:0000256" key="1">
    <source>
        <dbReference type="ARBA" id="ARBA00004123"/>
    </source>
</evidence>
<dbReference type="KEGG" id="cal:CAALFM_C307780CA"/>
<dbReference type="Proteomes" id="UP000000559">
    <property type="component" value="Chromosome 3"/>
</dbReference>
<dbReference type="SUPFAM" id="SSF117289">
    <property type="entry name" value="Nucleoporin domain"/>
    <property type="match status" value="1"/>
</dbReference>
<feature type="region of interest" description="Disordered" evidence="4">
    <location>
        <begin position="368"/>
        <end position="389"/>
    </location>
</feature>